<dbReference type="AlphaFoldDB" id="A0A8J5UKT2"/>
<dbReference type="InterPro" id="IPR003591">
    <property type="entry name" value="Leu-rich_rpt_typical-subtyp"/>
</dbReference>
<proteinExistence type="predicted"/>
<dbReference type="PROSITE" id="PS51450">
    <property type="entry name" value="LRR"/>
    <property type="match status" value="2"/>
</dbReference>
<dbReference type="OrthoDB" id="7451790at2759"/>
<dbReference type="GeneID" id="73470975"/>
<accession>A0A8J5UKT2</accession>
<gene>
    <name evidence="4" type="ORF">J8A68_004175</name>
</gene>
<evidence type="ECO:0000256" key="1">
    <source>
        <dbReference type="ARBA" id="ARBA00022614"/>
    </source>
</evidence>
<dbReference type="InterPro" id="IPR050333">
    <property type="entry name" value="SLRP"/>
</dbReference>
<feature type="region of interest" description="Disordered" evidence="3">
    <location>
        <begin position="1"/>
        <end position="82"/>
    </location>
</feature>
<evidence type="ECO:0000256" key="2">
    <source>
        <dbReference type="ARBA" id="ARBA00022737"/>
    </source>
</evidence>
<evidence type="ECO:0000256" key="3">
    <source>
        <dbReference type="SAM" id="MobiDB-lite"/>
    </source>
</evidence>
<dbReference type="PANTHER" id="PTHR45712">
    <property type="entry name" value="AGAP008170-PA"/>
    <property type="match status" value="1"/>
</dbReference>
<sequence length="1075" mass="120941">MSIKDPYIEPGDTMGMIAPSMVTSPMRNKQQQQQPTFGSPSTITAGKFLLDPLNQQSPLDILSSSTPSSAHGNPKNDDENDLLELSFDPSVVDREYTFDVESDHSHTSEVERTILQSHIIEVKVPESKQSLSAEMNVAQITSSSSSSATSLANASGVLFGIPDSALLRNHQGHQRKKSTADVLSDDDGLEYETASTTALSTIVRRESSPQPEPPTVVGDDNEKLGIETVIEIKTPDEQVQPPPESAEILATAFSKLTDTNINEEAGDCEINTNPVVTELQTEPKMKVFKIQSPNRNHQDGNGPIIEKSPLESELPTKNSWILQDYEQLFGYDKNFHSEINLAKSLRFIDEHNDKIPDLSQESIIYLSTRIVNPGKVLSLYFDSKFNLRDLSTPPTKKIIYIDLLLNNNGCNILLQILKYFNENHHGAIKKTQEIHIRISASCIEQMNFVLESLMELESFYHQVKTLGLFIGLHTFHEQDCFYVIDKAMDNNSQKFKLPTGLKKLCLSGFELTDFIQLPMSLESISLHNICSLNFSKFNLLKKLSSLHISGNDGHKINLFGRVSNLPVGFADLKEIKFDSSLSVINPNFGKFQQLTQLGFQNLDFATTRQLKFPNGLKKLEFINCQISSHMSAIPDSLKSLIIIGGKWSPQRNPNLTRLLSLKIIDVDVKDLTEKLMAAKNLFHLEVSGAYLLNIEKLKLSTKLKYLKLVKVNLEDFDLGKKLPTCLETIYLDNNNLNSINELPLLKKCKSLRVSNNNIYGKVDLKQQDSIEEVNFHGNETLMGIEVSSTTKFLNCSGSKVHELIGHNLTKLILNGCTLIDWETFQIPSLVSQLSVQNCELLKFECKTQGDNQFLKMFDLSHNCIEKFDLSNFIKLEDIDLSYNKLSQISQQSFFSPNNSNIKSINVKDNQIHSVELNELTNLEWLQLADNELTDLNSVKLPSSLLTLILNDNNLCQVNEGFVLSEKLCHLEMSRCKLTQFIQILPKSMLSLCLSCNKLHSKSFSIRIGNNGKGNLKLLDLNNNLFKSIDLDMFKRLNMSEINLTRNMFDVIPIHCPENILSVLFDRSYEAGNTSF</sequence>
<dbReference type="RefSeq" id="XP_049262514.1">
    <property type="nucleotide sequence ID" value="XM_049408106.1"/>
</dbReference>
<organism evidence="4 5">
    <name type="scientific">[Candida] subhashii</name>
    <dbReference type="NCBI Taxonomy" id="561895"/>
    <lineage>
        <taxon>Eukaryota</taxon>
        <taxon>Fungi</taxon>
        <taxon>Dikarya</taxon>
        <taxon>Ascomycota</taxon>
        <taxon>Saccharomycotina</taxon>
        <taxon>Pichiomycetes</taxon>
        <taxon>Debaryomycetaceae</taxon>
        <taxon>Spathaspora</taxon>
    </lineage>
</organism>
<feature type="compositionally biased region" description="Polar residues" evidence="3">
    <location>
        <begin position="53"/>
        <end position="71"/>
    </location>
</feature>
<keyword evidence="1" id="KW-0433">Leucine-rich repeat</keyword>
<dbReference type="Proteomes" id="UP000694255">
    <property type="component" value="Unassembled WGS sequence"/>
</dbReference>
<dbReference type="EMBL" id="JAGSYN010000181">
    <property type="protein sequence ID" value="KAG7662281.1"/>
    <property type="molecule type" value="Genomic_DNA"/>
</dbReference>
<reference evidence="4 5" key="1">
    <citation type="journal article" date="2021" name="DNA Res.">
        <title>Genome analysis of Candida subhashii reveals its hybrid nature and dual mitochondrial genome conformations.</title>
        <authorList>
            <person name="Mixao V."/>
            <person name="Hegedusova E."/>
            <person name="Saus E."/>
            <person name="Pryszcz L.P."/>
            <person name="Cillingova A."/>
            <person name="Nosek J."/>
            <person name="Gabaldon T."/>
        </authorList>
    </citation>
    <scope>NUCLEOTIDE SEQUENCE [LARGE SCALE GENOMIC DNA]</scope>
    <source>
        <strain evidence="4 5">CBS 10753</strain>
    </source>
</reference>
<keyword evidence="5" id="KW-1185">Reference proteome</keyword>
<evidence type="ECO:0000313" key="5">
    <source>
        <dbReference type="Proteomes" id="UP000694255"/>
    </source>
</evidence>
<dbReference type="SMART" id="SM00369">
    <property type="entry name" value="LRR_TYP"/>
    <property type="match status" value="3"/>
</dbReference>
<keyword evidence="2" id="KW-0677">Repeat</keyword>
<feature type="compositionally biased region" description="Polar residues" evidence="3">
    <location>
        <begin position="21"/>
        <end position="44"/>
    </location>
</feature>
<protein>
    <submittedName>
        <fullName evidence="4">Uncharacterized protein</fullName>
    </submittedName>
</protein>
<dbReference type="InterPro" id="IPR001611">
    <property type="entry name" value="Leu-rich_rpt"/>
</dbReference>
<comment type="caution">
    <text evidence="4">The sequence shown here is derived from an EMBL/GenBank/DDBJ whole genome shotgun (WGS) entry which is preliminary data.</text>
</comment>
<name>A0A8J5UKT2_9ASCO</name>
<dbReference type="PANTHER" id="PTHR45712:SF22">
    <property type="entry name" value="INSULIN-LIKE GROWTH FACTOR-BINDING PROTEIN COMPLEX ACID LABILE SUBUNIT"/>
    <property type="match status" value="1"/>
</dbReference>
<evidence type="ECO:0000313" key="4">
    <source>
        <dbReference type="EMBL" id="KAG7662281.1"/>
    </source>
</evidence>